<evidence type="ECO:0000256" key="4">
    <source>
        <dbReference type="ARBA" id="ARBA00023277"/>
    </source>
</evidence>
<evidence type="ECO:0000256" key="3">
    <source>
        <dbReference type="ARBA" id="ARBA00023024"/>
    </source>
</evidence>
<organism evidence="11 12">
    <name type="scientific">Hyaloscypha variabilis (strain UAMH 11265 / GT02V1 / F)</name>
    <name type="common">Meliniomyces variabilis</name>
    <dbReference type="NCBI Taxonomy" id="1149755"/>
    <lineage>
        <taxon>Eukaryota</taxon>
        <taxon>Fungi</taxon>
        <taxon>Dikarya</taxon>
        <taxon>Ascomycota</taxon>
        <taxon>Pezizomycotina</taxon>
        <taxon>Leotiomycetes</taxon>
        <taxon>Helotiales</taxon>
        <taxon>Hyaloscyphaceae</taxon>
        <taxon>Hyaloscypha</taxon>
        <taxon>Hyaloscypha variabilis</taxon>
    </lineage>
</organism>
<evidence type="ECO:0000256" key="1">
    <source>
        <dbReference type="ARBA" id="ARBA00000822"/>
    </source>
</evidence>
<sequence>MKLLPPILTLLTLALSLAQPPEFNASHPLPGVAQPYFHSQSLFKSQDVPRLVMYVQTFTTKDNKPLSLLPLLENHTRVTHVILASVHLHETPGEIRLNDDPFDARKFEEMWKEVKILQDAGIKVSILLGGAAAGTYRNLNGTDDEFYAFYHPLLTLIQTYHLDGLDIDIEEPVSLSVPLRLLNALYRDLGPSFLLTMAPIASALLSEDATNLSGFSYFALDALATVPGSDTKLIKWFNAMFYGHFPKGPPYYEDVVEAGWGSERVVMGVLDCADGGQPNGFLRVERLGERVAELTALYEGKGGFGGVAGWEYFDAGSSDGYDGEVVQNWEWVKRVGVVLFEGFGMKSEL</sequence>
<comment type="catalytic activity">
    <reaction evidence="1">
        <text>Random endo-hydrolysis of N-acetyl-beta-D-glucosaminide (1-&gt;4)-beta-linkages in chitin and chitodextrins.</text>
        <dbReference type="EC" id="3.2.1.14"/>
    </reaction>
</comment>
<protein>
    <submittedName>
        <fullName evidence="11">Glycoside hydrolase family 18 protein</fullName>
    </submittedName>
</protein>
<evidence type="ECO:0000256" key="6">
    <source>
        <dbReference type="ARBA" id="ARBA00023326"/>
    </source>
</evidence>
<evidence type="ECO:0000256" key="7">
    <source>
        <dbReference type="RuleBase" id="RU000489"/>
    </source>
</evidence>
<dbReference type="GO" id="GO:0000272">
    <property type="term" value="P:polysaccharide catabolic process"/>
    <property type="evidence" value="ECO:0007669"/>
    <property type="project" value="UniProtKB-KW"/>
</dbReference>
<gene>
    <name evidence="11" type="ORF">L207DRAFT_573548</name>
</gene>
<dbReference type="InterPro" id="IPR001223">
    <property type="entry name" value="Glyco_hydro18_cat"/>
</dbReference>
<evidence type="ECO:0000256" key="8">
    <source>
        <dbReference type="RuleBase" id="RU004453"/>
    </source>
</evidence>
<dbReference type="Gene3D" id="3.20.20.80">
    <property type="entry name" value="Glycosidases"/>
    <property type="match status" value="1"/>
</dbReference>
<dbReference type="SUPFAM" id="SSF51445">
    <property type="entry name" value="(Trans)glycosidases"/>
    <property type="match status" value="1"/>
</dbReference>
<dbReference type="OrthoDB" id="3012298at2759"/>
<evidence type="ECO:0000256" key="9">
    <source>
        <dbReference type="SAM" id="SignalP"/>
    </source>
</evidence>
<dbReference type="EMBL" id="KZ613967">
    <property type="protein sequence ID" value="PMD30407.1"/>
    <property type="molecule type" value="Genomic_DNA"/>
</dbReference>
<evidence type="ECO:0000256" key="2">
    <source>
        <dbReference type="ARBA" id="ARBA00022801"/>
    </source>
</evidence>
<keyword evidence="3" id="KW-0146">Chitin degradation</keyword>
<keyword evidence="4" id="KW-0119">Carbohydrate metabolism</keyword>
<evidence type="ECO:0000259" key="10">
    <source>
        <dbReference type="PROSITE" id="PS51910"/>
    </source>
</evidence>
<dbReference type="InterPro" id="IPR017853">
    <property type="entry name" value="GH"/>
</dbReference>
<name>A0A2J6QVV2_HYAVF</name>
<dbReference type="PROSITE" id="PS01095">
    <property type="entry name" value="GH18_1"/>
    <property type="match status" value="1"/>
</dbReference>
<feature type="signal peptide" evidence="9">
    <location>
        <begin position="1"/>
        <end position="18"/>
    </location>
</feature>
<keyword evidence="6" id="KW-0624">Polysaccharide degradation</keyword>
<feature type="domain" description="GH18" evidence="10">
    <location>
        <begin position="49"/>
        <end position="349"/>
    </location>
</feature>
<keyword evidence="12" id="KW-1185">Reference proteome</keyword>
<dbReference type="PROSITE" id="PS51910">
    <property type="entry name" value="GH18_2"/>
    <property type="match status" value="1"/>
</dbReference>
<proteinExistence type="inferred from homology"/>
<evidence type="ECO:0000256" key="5">
    <source>
        <dbReference type="ARBA" id="ARBA00023295"/>
    </source>
</evidence>
<keyword evidence="2 7" id="KW-0378">Hydrolase</keyword>
<evidence type="ECO:0000313" key="12">
    <source>
        <dbReference type="Proteomes" id="UP000235786"/>
    </source>
</evidence>
<dbReference type="Proteomes" id="UP000235786">
    <property type="component" value="Unassembled WGS sequence"/>
</dbReference>
<dbReference type="GO" id="GO:0006032">
    <property type="term" value="P:chitin catabolic process"/>
    <property type="evidence" value="ECO:0007669"/>
    <property type="project" value="UniProtKB-KW"/>
</dbReference>
<dbReference type="AlphaFoldDB" id="A0A2J6QVV2"/>
<comment type="similarity">
    <text evidence="8">Belongs to the glycosyl hydrolase 18 family.</text>
</comment>
<reference evidence="11 12" key="1">
    <citation type="submission" date="2016-04" db="EMBL/GenBank/DDBJ databases">
        <title>A degradative enzymes factory behind the ericoid mycorrhizal symbiosis.</title>
        <authorList>
            <consortium name="DOE Joint Genome Institute"/>
            <person name="Martino E."/>
            <person name="Morin E."/>
            <person name="Grelet G."/>
            <person name="Kuo A."/>
            <person name="Kohler A."/>
            <person name="Daghino S."/>
            <person name="Barry K."/>
            <person name="Choi C."/>
            <person name="Cichocki N."/>
            <person name="Clum A."/>
            <person name="Copeland A."/>
            <person name="Hainaut M."/>
            <person name="Haridas S."/>
            <person name="Labutti K."/>
            <person name="Lindquist E."/>
            <person name="Lipzen A."/>
            <person name="Khouja H.-R."/>
            <person name="Murat C."/>
            <person name="Ohm R."/>
            <person name="Olson A."/>
            <person name="Spatafora J."/>
            <person name="Veneault-Fourrey C."/>
            <person name="Henrissat B."/>
            <person name="Grigoriev I."/>
            <person name="Martin F."/>
            <person name="Perotto S."/>
        </authorList>
    </citation>
    <scope>NUCLEOTIDE SEQUENCE [LARGE SCALE GENOMIC DNA]</scope>
    <source>
        <strain evidence="11 12">F</strain>
    </source>
</reference>
<feature type="chain" id="PRO_5014327134" evidence="9">
    <location>
        <begin position="19"/>
        <end position="349"/>
    </location>
</feature>
<keyword evidence="9" id="KW-0732">Signal</keyword>
<dbReference type="InterPro" id="IPR001579">
    <property type="entry name" value="Glyco_hydro_18_chit_AS"/>
</dbReference>
<accession>A0A2J6QVV2</accession>
<dbReference type="GO" id="GO:0008843">
    <property type="term" value="F:endochitinase activity"/>
    <property type="evidence" value="ECO:0007669"/>
    <property type="project" value="UniProtKB-EC"/>
</dbReference>
<dbReference type="Pfam" id="PF00704">
    <property type="entry name" value="Glyco_hydro_18"/>
    <property type="match status" value="1"/>
</dbReference>
<keyword evidence="5 7" id="KW-0326">Glycosidase</keyword>
<evidence type="ECO:0000313" key="11">
    <source>
        <dbReference type="EMBL" id="PMD30407.1"/>
    </source>
</evidence>